<feature type="chain" id="PRO_5015674413" evidence="1">
    <location>
        <begin position="21"/>
        <end position="75"/>
    </location>
</feature>
<evidence type="ECO:0000313" key="3">
    <source>
        <dbReference type="EMBL" id="PVY68462.1"/>
    </source>
</evidence>
<evidence type="ECO:0000256" key="1">
    <source>
        <dbReference type="SAM" id="SignalP"/>
    </source>
</evidence>
<proteinExistence type="predicted"/>
<feature type="domain" description="Glycine zipper 2TM" evidence="2">
    <location>
        <begin position="34"/>
        <end position="72"/>
    </location>
</feature>
<evidence type="ECO:0000313" key="4">
    <source>
        <dbReference type="Proteomes" id="UP000246145"/>
    </source>
</evidence>
<dbReference type="InterPro" id="IPR008816">
    <property type="entry name" value="Gly_zipper_2TM_dom"/>
</dbReference>
<dbReference type="GO" id="GO:0019867">
    <property type="term" value="C:outer membrane"/>
    <property type="evidence" value="ECO:0007669"/>
    <property type="project" value="InterPro"/>
</dbReference>
<dbReference type="RefSeq" id="WP_116517567.1">
    <property type="nucleotide sequence ID" value="NZ_JACCEX010000001.1"/>
</dbReference>
<keyword evidence="4" id="KW-1185">Reference proteome</keyword>
<gene>
    <name evidence="3" type="ORF">C7440_0864</name>
</gene>
<dbReference type="AlphaFoldDB" id="A0A2U1CRD2"/>
<organism evidence="3 4">
    <name type="scientific">Pusillimonas noertemannii</name>
    <dbReference type="NCBI Taxonomy" id="305977"/>
    <lineage>
        <taxon>Bacteria</taxon>
        <taxon>Pseudomonadati</taxon>
        <taxon>Pseudomonadota</taxon>
        <taxon>Betaproteobacteria</taxon>
        <taxon>Burkholderiales</taxon>
        <taxon>Alcaligenaceae</taxon>
        <taxon>Pusillimonas</taxon>
    </lineage>
</organism>
<dbReference type="OrthoDB" id="8641815at2"/>
<keyword evidence="1" id="KW-0732">Signal</keyword>
<dbReference type="STRING" id="1231391.GCA_000308195_03485"/>
<accession>A0A2U1CRD2</accession>
<evidence type="ECO:0000259" key="2">
    <source>
        <dbReference type="Pfam" id="PF05433"/>
    </source>
</evidence>
<comment type="caution">
    <text evidence="3">The sequence shown here is derived from an EMBL/GenBank/DDBJ whole genome shotgun (WGS) entry which is preliminary data.</text>
</comment>
<feature type="signal peptide" evidence="1">
    <location>
        <begin position="1"/>
        <end position="20"/>
    </location>
</feature>
<keyword evidence="3" id="KW-0449">Lipoprotein</keyword>
<dbReference type="Pfam" id="PF05433">
    <property type="entry name" value="Rick_17kDa_Anti"/>
    <property type="match status" value="1"/>
</dbReference>
<name>A0A2U1CRD2_9BURK</name>
<dbReference type="Proteomes" id="UP000246145">
    <property type="component" value="Unassembled WGS sequence"/>
</dbReference>
<reference evidence="3 4" key="1">
    <citation type="submission" date="2018-04" db="EMBL/GenBank/DDBJ databases">
        <title>Genomic Encyclopedia of Type Strains, Phase IV (KMG-IV): sequencing the most valuable type-strain genomes for metagenomic binning, comparative biology and taxonomic classification.</title>
        <authorList>
            <person name="Goeker M."/>
        </authorList>
    </citation>
    <scope>NUCLEOTIDE SEQUENCE [LARGE SCALE GENOMIC DNA]</scope>
    <source>
        <strain evidence="3 4">DSM 10065</strain>
    </source>
</reference>
<sequence>MKTQRLAKCFAIAMLAAATAGCSSWDNMSGRQKSAVTGAGLGGVAGAVISSGGVLGTVGGAAIGGVIGDQVGKNR</sequence>
<dbReference type="PROSITE" id="PS51257">
    <property type="entry name" value="PROKAR_LIPOPROTEIN"/>
    <property type="match status" value="1"/>
</dbReference>
<protein>
    <submittedName>
        <fullName evidence="3">Osmotically inducible lipoprotein OsmB</fullName>
    </submittedName>
</protein>
<dbReference type="EMBL" id="QEKO01000001">
    <property type="protein sequence ID" value="PVY68462.1"/>
    <property type="molecule type" value="Genomic_DNA"/>
</dbReference>